<dbReference type="Gene3D" id="3.90.1300.10">
    <property type="entry name" value="Amidase signature (AS) domain"/>
    <property type="match status" value="1"/>
</dbReference>
<evidence type="ECO:0000256" key="1">
    <source>
        <dbReference type="SAM" id="MobiDB-lite"/>
    </source>
</evidence>
<organism evidence="3 4">
    <name type="scientific">Delftia acidovorans</name>
    <name type="common">Pseudomonas acidovorans</name>
    <name type="synonym">Comamonas acidovorans</name>
    <dbReference type="NCBI Taxonomy" id="80866"/>
    <lineage>
        <taxon>Bacteria</taxon>
        <taxon>Pseudomonadati</taxon>
        <taxon>Pseudomonadota</taxon>
        <taxon>Betaproteobacteria</taxon>
        <taxon>Burkholderiales</taxon>
        <taxon>Comamonadaceae</taxon>
        <taxon>Delftia</taxon>
    </lineage>
</organism>
<dbReference type="Pfam" id="PF01425">
    <property type="entry name" value="Amidase"/>
    <property type="match status" value="1"/>
</dbReference>
<accession>A0AAJ2V752</accession>
<evidence type="ECO:0000313" key="3">
    <source>
        <dbReference type="EMBL" id="MDX4953339.1"/>
    </source>
</evidence>
<dbReference type="InterPro" id="IPR023631">
    <property type="entry name" value="Amidase_dom"/>
</dbReference>
<gene>
    <name evidence="3" type="ORF">SGN30_07880</name>
</gene>
<feature type="region of interest" description="Disordered" evidence="1">
    <location>
        <begin position="458"/>
        <end position="493"/>
    </location>
</feature>
<dbReference type="NCBIfam" id="NF005450">
    <property type="entry name" value="PRK07042.1"/>
    <property type="match status" value="1"/>
</dbReference>
<comment type="caution">
    <text evidence="3">The sequence shown here is derived from an EMBL/GenBank/DDBJ whole genome shotgun (WGS) entry which is preliminary data.</text>
</comment>
<proteinExistence type="predicted"/>
<dbReference type="InterPro" id="IPR036928">
    <property type="entry name" value="AS_sf"/>
</dbReference>
<dbReference type="EMBL" id="JAWWMZ010000002">
    <property type="protein sequence ID" value="MDX4953339.1"/>
    <property type="molecule type" value="Genomic_DNA"/>
</dbReference>
<reference evidence="3" key="1">
    <citation type="submission" date="2023-11" db="EMBL/GenBank/DDBJ databases">
        <title>Identification and selenium tolerance of Delftia acidovorans R3-25.</title>
        <authorList>
            <person name="Zhang S."/>
            <person name="Liu Y."/>
            <person name="Guo Y."/>
        </authorList>
    </citation>
    <scope>NUCLEOTIDE SEQUENCE</scope>
    <source>
        <strain evidence="3">R3-25</strain>
    </source>
</reference>
<dbReference type="RefSeq" id="WP_319072727.1">
    <property type="nucleotide sequence ID" value="NZ_JAWWMZ010000002.1"/>
</dbReference>
<dbReference type="PANTHER" id="PTHR11895:SF173">
    <property type="entry name" value="GLUTAMYL-TRNA AMIDOTRANSFERASE SUBUNIT A"/>
    <property type="match status" value="1"/>
</dbReference>
<feature type="domain" description="Amidase" evidence="2">
    <location>
        <begin position="29"/>
        <end position="447"/>
    </location>
</feature>
<dbReference type="AlphaFoldDB" id="A0AAJ2V752"/>
<evidence type="ECO:0000313" key="4">
    <source>
        <dbReference type="Proteomes" id="UP001287445"/>
    </source>
</evidence>
<name>A0AAJ2V752_DELAC</name>
<dbReference type="EC" id="3.5.1.4" evidence="3"/>
<dbReference type="InterPro" id="IPR000120">
    <property type="entry name" value="Amidase"/>
</dbReference>
<evidence type="ECO:0000259" key="2">
    <source>
        <dbReference type="Pfam" id="PF01425"/>
    </source>
</evidence>
<dbReference type="GO" id="GO:0004040">
    <property type="term" value="F:amidase activity"/>
    <property type="evidence" value="ECO:0007669"/>
    <property type="project" value="UniProtKB-EC"/>
</dbReference>
<dbReference type="PANTHER" id="PTHR11895">
    <property type="entry name" value="TRANSAMIDASE"/>
    <property type="match status" value="1"/>
</dbReference>
<feature type="compositionally biased region" description="Low complexity" evidence="1">
    <location>
        <begin position="482"/>
        <end position="493"/>
    </location>
</feature>
<sequence>MTGTTQALHDLPAHALLRAYRERSLSPVEVMQDLLAHVQRWEPALGATYLLRPEAALAQARASEARWLRGEPAGLLDGVPATVKDNIATRGDPTPVGTAATPQVAAPLDAPPAARLREAGAILFAKTTMPDYGMLSSGLSSLHGNTFNPWDLDKTPGGSSAGAGAAAAAGYGPLHVGTDIGGSIRLPAGWCGIFGLKPSLGRVPIDPPYTGRCAGPMTRSVADAALMMQALSLPDARDSMGLPHQDIAWSGFDMDPAQVRGLRIGLLLDAGCGLPLQPRVRAVVEQAAAWLESAGAHIEIIQPWLTRDMLDGLDHFWRMRSHVEMQSLPDAQRRVVLPFIRDWADSAGSITATQLFVASQQSHLLRVATVRATAAFDYVLSPVAPITAFPAHLPSPTNDPLRPLEHIAFTVPYNMSEQPAASVPCGHDGQLPIGVQIAGRRFDDLGVLRLSRVLEQLRPPQPAWPQPLPPGRGTGDSEDGAQARARAAPATPA</sequence>
<keyword evidence="3" id="KW-0378">Hydrolase</keyword>
<dbReference type="SUPFAM" id="SSF75304">
    <property type="entry name" value="Amidase signature (AS) enzymes"/>
    <property type="match status" value="1"/>
</dbReference>
<feature type="compositionally biased region" description="Pro residues" evidence="1">
    <location>
        <begin position="459"/>
        <end position="470"/>
    </location>
</feature>
<protein>
    <submittedName>
        <fullName evidence="3">Amidase</fullName>
        <ecNumber evidence="3">3.5.1.4</ecNumber>
    </submittedName>
</protein>
<dbReference type="Proteomes" id="UP001287445">
    <property type="component" value="Unassembled WGS sequence"/>
</dbReference>